<feature type="transmembrane region" description="Helical" evidence="1">
    <location>
        <begin position="229"/>
        <end position="249"/>
    </location>
</feature>
<dbReference type="Pfam" id="PF04850">
    <property type="entry name" value="Baculo_E66"/>
    <property type="match status" value="1"/>
</dbReference>
<dbReference type="KEGG" id="vg:23632128"/>
<reference evidence="4 5" key="1">
    <citation type="journal article" date="2015" name="Viruses">
        <title>The complete sequence of the first Spodoptera frugiperda Betabaculovirus genome: a natural multiple recombinant virus.</title>
        <authorList>
            <person name="Cuartas P.E."/>
            <person name="Barrera G.P."/>
            <person name="Belaich M.N."/>
            <person name="Barreto E."/>
            <person name="Ghiringhelli P.D."/>
            <person name="Villamizar L.F."/>
        </authorList>
    </citation>
    <scope>NUCLEOTIDE SEQUENCE [LARGE SCALE GENOMIC DNA]</scope>
    <source>
        <strain evidence="4">VG008</strain>
    </source>
</reference>
<dbReference type="InterPro" id="IPR008929">
    <property type="entry name" value="Chondroitin_lyas"/>
</dbReference>
<dbReference type="Gene3D" id="2.70.98.100">
    <property type="entry name" value="Baculovirus E66 occlusion-derived virus envelope protein, domain 2"/>
    <property type="match status" value="1"/>
</dbReference>
<dbReference type="Gene3D" id="1.50.10.100">
    <property type="entry name" value="Chondroitin AC/alginate lyase"/>
    <property type="match status" value="1"/>
</dbReference>
<keyword evidence="1" id="KW-0812">Transmembrane</keyword>
<evidence type="ECO:0000313" key="4">
    <source>
        <dbReference type="EMBL" id="AJK91787.1"/>
    </source>
</evidence>
<evidence type="ECO:0000256" key="1">
    <source>
        <dbReference type="SAM" id="Phobius"/>
    </source>
</evidence>
<dbReference type="SUPFAM" id="SSF48230">
    <property type="entry name" value="Chondroitin AC/alginate lyase"/>
    <property type="match status" value="1"/>
</dbReference>
<feature type="domain" description="Polysaccharide lyase 8 N-terminal alpha-helical" evidence="3">
    <location>
        <begin position="54"/>
        <end position="260"/>
    </location>
</feature>
<evidence type="ECO:0000313" key="5">
    <source>
        <dbReference type="Proteomes" id="UP000201335"/>
    </source>
</evidence>
<proteinExistence type="predicted"/>
<dbReference type="GO" id="GO:0019031">
    <property type="term" value="C:viral envelope"/>
    <property type="evidence" value="ECO:0007669"/>
    <property type="project" value="InterPro"/>
</dbReference>
<dbReference type="Proteomes" id="UP000201335">
    <property type="component" value="Segment"/>
</dbReference>
<dbReference type="Pfam" id="PF08124">
    <property type="entry name" value="Lyase_8_N"/>
    <property type="match status" value="1"/>
</dbReference>
<keyword evidence="1" id="KW-0472">Membrane</keyword>
<name>A0A0C5ASH9_9BBAC</name>
<evidence type="ECO:0000259" key="3">
    <source>
        <dbReference type="Pfam" id="PF08124"/>
    </source>
</evidence>
<dbReference type="GeneID" id="23632128"/>
<evidence type="ECO:0000259" key="2">
    <source>
        <dbReference type="Pfam" id="PF04850"/>
    </source>
</evidence>
<dbReference type="InterPro" id="IPR006934">
    <property type="entry name" value="ODV-E66_C_baculovirus"/>
</dbReference>
<dbReference type="OrthoDB" id="1386at10239"/>
<dbReference type="InterPro" id="IPR043082">
    <property type="entry name" value="Baculo_ODV-E66_core"/>
</dbReference>
<keyword evidence="5" id="KW-1185">Reference proteome</keyword>
<protein>
    <submittedName>
        <fullName evidence="4">Odv-e66</fullName>
    </submittedName>
</protein>
<sequence length="674" mass="75243">MPTDMLIILVLIVLAIIFTLGINSLDTNNYVDYNPYVVPTSDLDHFEDYYLDTLHVKYAQKAEKIANPTRAFTNDGNIFEGLSPWSSTADFGTTMHTLIGYGVRLKNPTDPLFHDLTLADNLYNAIVLLYYTLPYPAPVNSAPWGASTDWYHFSITMPECLQNTCIVLRGYRDLTGIVEHILYHYLPEPTMSLGWRRTAGNAMRMGLPYAYGQLLRGKSYNYIRNEPKMLYIIGLVSFNLVTIGNGIHVDYAYFDHTDVRAYGYLLNSFFTFSYYNFLFGDQVVHMDNANASIDLVGSETGYMHPALMSRQGSNYSNVIGAFIPYRHGVLSADFSKILTVRNPSYFGSVVGQTHGVAYYEADEVNNLHAPLWAMTRKIWANKGRVIRYRPGTLGFESGVIMTSNLNGVWSLPTTGPTTSSFHPTLAQTAICATMNAGVMVSRVRLEELNIAFDSYTLYHSTGMLQLYDNVLALTPITNNARCVVLTKDLTVDNEPWTAAANVVTSNSVTAHHVPIANNPGLSNFVLRTFDEVNMQVVEQLIGAESINAGLGTTCYRLTVEDEFDDNTKVTRVPNGFVVTVNSIELAVVFPVVVLKDNVTRQVTINDATSETRHTHEISFSVLREPLALVSLDVDSLYSDTVKKTSDSFTFDNTQSNQFRFVFDNNNTGILIASY</sequence>
<accession>A0A0C5ASH9</accession>
<feature type="domain" description="Baculovirus ODV-E66 C-terminal" evidence="2">
    <location>
        <begin position="288"/>
        <end position="654"/>
    </location>
</feature>
<dbReference type="InterPro" id="IPR012970">
    <property type="entry name" value="Lyase_8_alpha_N"/>
</dbReference>
<feature type="transmembrane region" description="Helical" evidence="1">
    <location>
        <begin position="6"/>
        <end position="25"/>
    </location>
</feature>
<organism evidence="4 5">
    <name type="scientific">Spodoptera frugiperda granulovirus</name>
    <dbReference type="NCBI Taxonomy" id="307454"/>
    <lineage>
        <taxon>Viruses</taxon>
        <taxon>Viruses incertae sedis</taxon>
        <taxon>Naldaviricetes</taxon>
        <taxon>Lefavirales</taxon>
        <taxon>Baculoviridae</taxon>
        <taxon>Betabaculovirus</taxon>
        <taxon>Betabaculovirus spofrugiperdae</taxon>
    </lineage>
</organism>
<dbReference type="RefSeq" id="YP_009121911.1">
    <property type="nucleotide sequence ID" value="NC_026511.1"/>
</dbReference>
<dbReference type="EMBL" id="KM371112">
    <property type="protein sequence ID" value="AJK91787.1"/>
    <property type="molecule type" value="Genomic_DNA"/>
</dbReference>
<keyword evidence="1" id="KW-1133">Transmembrane helix</keyword>